<feature type="compositionally biased region" description="Low complexity" evidence="1">
    <location>
        <begin position="107"/>
        <end position="119"/>
    </location>
</feature>
<dbReference type="EMBL" id="CAJHJT010000012">
    <property type="protein sequence ID" value="CAD6999025.1"/>
    <property type="molecule type" value="Genomic_DNA"/>
</dbReference>
<evidence type="ECO:0000256" key="1">
    <source>
        <dbReference type="SAM" id="MobiDB-lite"/>
    </source>
</evidence>
<keyword evidence="3" id="KW-1185">Reference proteome</keyword>
<feature type="compositionally biased region" description="Basic residues" evidence="1">
    <location>
        <begin position="136"/>
        <end position="146"/>
    </location>
</feature>
<dbReference type="Proteomes" id="UP000606786">
    <property type="component" value="Unassembled WGS sequence"/>
</dbReference>
<reference evidence="2" key="1">
    <citation type="submission" date="2020-11" db="EMBL/GenBank/DDBJ databases">
        <authorList>
            <person name="Whitehead M."/>
        </authorList>
    </citation>
    <scope>NUCLEOTIDE SEQUENCE</scope>
    <source>
        <strain evidence="2">EGII</strain>
    </source>
</reference>
<dbReference type="PANTHER" id="PTHR47331:SF1">
    <property type="entry name" value="GAG-LIKE PROTEIN"/>
    <property type="match status" value="1"/>
</dbReference>
<proteinExistence type="predicted"/>
<sequence>MATKMAVPLAPTAETENCLQCRLCHKYHPLRMCGAFRAMKPPQRLVVARAQGYCINCLALTHTTGECDSSSSCKRCHKAHHTLMHQDAAVKRKPTANAAHQVVARKNSAAPSRANPASRYLGSPPVIKQRNNVRLQSKKKRSHATQRKAVATPVPTPAGRPRERKKRTITRTATGLQTPAFRNRAARGAIGDAIRALQTLQDALGNASLQGGEYV</sequence>
<dbReference type="OrthoDB" id="7993929at2759"/>
<feature type="region of interest" description="Disordered" evidence="1">
    <location>
        <begin position="104"/>
        <end position="166"/>
    </location>
</feature>
<organism evidence="2 3">
    <name type="scientific">Ceratitis capitata</name>
    <name type="common">Mediterranean fruit fly</name>
    <name type="synonym">Tephritis capitata</name>
    <dbReference type="NCBI Taxonomy" id="7213"/>
    <lineage>
        <taxon>Eukaryota</taxon>
        <taxon>Metazoa</taxon>
        <taxon>Ecdysozoa</taxon>
        <taxon>Arthropoda</taxon>
        <taxon>Hexapoda</taxon>
        <taxon>Insecta</taxon>
        <taxon>Pterygota</taxon>
        <taxon>Neoptera</taxon>
        <taxon>Endopterygota</taxon>
        <taxon>Diptera</taxon>
        <taxon>Brachycera</taxon>
        <taxon>Muscomorpha</taxon>
        <taxon>Tephritoidea</taxon>
        <taxon>Tephritidae</taxon>
        <taxon>Ceratitis</taxon>
        <taxon>Ceratitis</taxon>
    </lineage>
</organism>
<evidence type="ECO:0000313" key="2">
    <source>
        <dbReference type="EMBL" id="CAD6999025.1"/>
    </source>
</evidence>
<gene>
    <name evidence="2" type="ORF">CCAP1982_LOCUS7572</name>
</gene>
<dbReference type="PANTHER" id="PTHR47331">
    <property type="entry name" value="PHD-TYPE DOMAIN-CONTAINING PROTEIN"/>
    <property type="match status" value="1"/>
</dbReference>
<accession>A0A811UMK9</accession>
<protein>
    <submittedName>
        <fullName evidence="2">(Mediterranean fruit fly) hypothetical protein</fullName>
    </submittedName>
</protein>
<evidence type="ECO:0000313" key="3">
    <source>
        <dbReference type="Proteomes" id="UP000606786"/>
    </source>
</evidence>
<comment type="caution">
    <text evidence="2">The sequence shown here is derived from an EMBL/GenBank/DDBJ whole genome shotgun (WGS) entry which is preliminary data.</text>
</comment>
<name>A0A811UMK9_CERCA</name>
<dbReference type="AlphaFoldDB" id="A0A811UMK9"/>